<evidence type="ECO:0000313" key="2">
    <source>
        <dbReference type="EMBL" id="NJX16388.1"/>
    </source>
</evidence>
<accession>A0ABX1DDG7</accession>
<dbReference type="RefSeq" id="WP_167918928.1">
    <property type="nucleotide sequence ID" value="NZ_JAAVJS010000019.1"/>
</dbReference>
<comment type="caution">
    <text evidence="2">The sequence shown here is derived from an EMBL/GenBank/DDBJ whole genome shotgun (WGS) entry which is preliminary data.</text>
</comment>
<evidence type="ECO:0000256" key="1">
    <source>
        <dbReference type="SAM" id="SignalP"/>
    </source>
</evidence>
<name>A0ABX1DDG7_9FLAO</name>
<keyword evidence="3" id="KW-1185">Reference proteome</keyword>
<gene>
    <name evidence="2" type="ORF">HC176_12905</name>
</gene>
<reference evidence="2 3" key="1">
    <citation type="submission" date="2020-03" db="EMBL/GenBank/DDBJ databases">
        <title>Tamlana sp. nov, isolated from XXX.</title>
        <authorList>
            <person name="Cao W.R."/>
        </authorList>
    </citation>
    <scope>NUCLEOTIDE SEQUENCE [LARGE SCALE GENOMIC DNA]</scope>
    <source>
        <strain evidence="2 3">HST1-43</strain>
    </source>
</reference>
<dbReference type="PROSITE" id="PS51257">
    <property type="entry name" value="PROKAR_LIPOPROTEIN"/>
    <property type="match status" value="1"/>
</dbReference>
<feature type="chain" id="PRO_5046207059" description="Cadherin domain-containing protein" evidence="1">
    <location>
        <begin position="25"/>
        <end position="470"/>
    </location>
</feature>
<organism evidence="2 3">
    <name type="scientific">Tamlana crocina</name>
    <dbReference type="NCBI Taxonomy" id="393006"/>
    <lineage>
        <taxon>Bacteria</taxon>
        <taxon>Pseudomonadati</taxon>
        <taxon>Bacteroidota</taxon>
        <taxon>Flavobacteriia</taxon>
        <taxon>Flavobacteriales</taxon>
        <taxon>Flavobacteriaceae</taxon>
        <taxon>Tamlana</taxon>
    </lineage>
</organism>
<sequence>MKTKKLGVLMIASLLLLVIGCSDDDSVKTDSVPEVTLLTKSISSLPGETFIIKGTLVDPAGVQSVNLKYEPWFLDKTIIKNDSVYKTYELDYKFKVPEEAIEGSQHTILITVTNQGGNQTTENLEVTLDQDISNPTVQVNSPTNGATVLIGDGNEIELDIAVADQELAEFKIESTVLNQTMPISGTSYVYSNSLDISNPGKYDFTITVTDASGNTTTEMVYVNVLNELLFDVMYVADVSDNAALNTDLFGVPYATEASTATGEDGYVFTARYYAATENAELRFIPQKGSFEPYAFGAGEAPGVLAIGTDSTVSPIVLPQVGYYEVTIDVKNLTYTVNTYTPTDDAFDQVYILGRGVFVEDTSTCVNNTTGATQCWHFKSGKPFSVDSNNPYLWTLDISVDDQPNDEGANGFILNANASGWAPFWRVDDAADPEATVPGGGANYVFPDDALGKDYKVVFDTHLNRLTLLER</sequence>
<dbReference type="Proteomes" id="UP000760545">
    <property type="component" value="Unassembled WGS sequence"/>
</dbReference>
<dbReference type="InterPro" id="IPR013783">
    <property type="entry name" value="Ig-like_fold"/>
</dbReference>
<proteinExistence type="predicted"/>
<dbReference type="Gene3D" id="2.60.40.3620">
    <property type="match status" value="1"/>
</dbReference>
<dbReference type="EMBL" id="JAAVJS010000019">
    <property type="protein sequence ID" value="NJX16388.1"/>
    <property type="molecule type" value="Genomic_DNA"/>
</dbReference>
<protein>
    <recommendedName>
        <fullName evidence="4">Cadherin domain-containing protein</fullName>
    </recommendedName>
</protein>
<evidence type="ECO:0000313" key="3">
    <source>
        <dbReference type="Proteomes" id="UP000760545"/>
    </source>
</evidence>
<evidence type="ECO:0008006" key="4">
    <source>
        <dbReference type="Google" id="ProtNLM"/>
    </source>
</evidence>
<dbReference type="Gene3D" id="2.60.40.10">
    <property type="entry name" value="Immunoglobulins"/>
    <property type="match status" value="1"/>
</dbReference>
<feature type="signal peptide" evidence="1">
    <location>
        <begin position="1"/>
        <end position="24"/>
    </location>
</feature>
<keyword evidence="1" id="KW-0732">Signal</keyword>